<keyword evidence="2" id="KW-0963">Cytoplasm</keyword>
<dbReference type="Pfam" id="PF02410">
    <property type="entry name" value="RsfS"/>
    <property type="match status" value="1"/>
</dbReference>
<gene>
    <name evidence="2" type="primary">rsfS</name>
    <name evidence="3" type="ORF">LX69_03043</name>
</gene>
<dbReference type="OrthoDB" id="9793681at2"/>
<dbReference type="Proteomes" id="UP000249239">
    <property type="component" value="Unassembled WGS sequence"/>
</dbReference>
<comment type="function">
    <text evidence="2">Functions as a ribosomal silencing factor. Interacts with ribosomal protein uL14 (rplN), blocking formation of intersubunit bridge B8. Prevents association of the 30S and 50S ribosomal subunits and the formation of functional ribosomes, thus repressing translation.</text>
</comment>
<proteinExistence type="inferred from homology"/>
<comment type="caution">
    <text evidence="3">The sequence shown here is derived from an EMBL/GenBank/DDBJ whole genome shotgun (WGS) entry which is preliminary data.</text>
</comment>
<dbReference type="RefSeq" id="WP_111446853.1">
    <property type="nucleotide sequence ID" value="NZ_QKZK01000036.1"/>
</dbReference>
<sequence length="125" mass="14191">MTEEQAHTGAEQLANAVVLGLQEKKGTNIVMLDLHELENSVCQYFVICDGDSNTHVSAIADACEDYVWEQINDKPLHTEGHDTAQWVLIDYGDVVVHVFQRPVRAYYNLEELWADARRTDIANLF</sequence>
<evidence type="ECO:0000313" key="3">
    <source>
        <dbReference type="EMBL" id="PZX11810.1"/>
    </source>
</evidence>
<comment type="subcellular location">
    <subcellularLocation>
        <location evidence="2">Cytoplasm</location>
    </subcellularLocation>
</comment>
<keyword evidence="2" id="KW-0810">Translation regulation</keyword>
<dbReference type="AlphaFoldDB" id="A0A2W7MVF6"/>
<dbReference type="NCBIfam" id="TIGR00090">
    <property type="entry name" value="rsfS_iojap_ybeB"/>
    <property type="match status" value="1"/>
</dbReference>
<organism evidence="3 4">
    <name type="scientific">Breznakibacter xylanolyticus</name>
    <dbReference type="NCBI Taxonomy" id="990"/>
    <lineage>
        <taxon>Bacteria</taxon>
        <taxon>Pseudomonadati</taxon>
        <taxon>Bacteroidota</taxon>
        <taxon>Bacteroidia</taxon>
        <taxon>Marinilabiliales</taxon>
        <taxon>Marinilabiliaceae</taxon>
        <taxon>Breznakibacter</taxon>
    </lineage>
</organism>
<name>A0A2W7MVF6_9BACT</name>
<dbReference type="GO" id="GO:0005737">
    <property type="term" value="C:cytoplasm"/>
    <property type="evidence" value="ECO:0007669"/>
    <property type="project" value="UniProtKB-SubCell"/>
</dbReference>
<keyword evidence="2" id="KW-0678">Repressor</keyword>
<dbReference type="InterPro" id="IPR043519">
    <property type="entry name" value="NT_sf"/>
</dbReference>
<evidence type="ECO:0000313" key="4">
    <source>
        <dbReference type="Proteomes" id="UP000249239"/>
    </source>
</evidence>
<dbReference type="InterPro" id="IPR004394">
    <property type="entry name" value="Iojap/RsfS/C7orf30"/>
</dbReference>
<dbReference type="PANTHER" id="PTHR21043:SF0">
    <property type="entry name" value="MITOCHONDRIAL ASSEMBLY OF RIBOSOMAL LARGE SUBUNIT PROTEIN 1"/>
    <property type="match status" value="1"/>
</dbReference>
<dbReference type="GO" id="GO:0042256">
    <property type="term" value="P:cytosolic ribosome assembly"/>
    <property type="evidence" value="ECO:0007669"/>
    <property type="project" value="UniProtKB-UniRule"/>
</dbReference>
<dbReference type="SUPFAM" id="SSF81301">
    <property type="entry name" value="Nucleotidyltransferase"/>
    <property type="match status" value="1"/>
</dbReference>
<protein>
    <recommendedName>
        <fullName evidence="2">Ribosomal silencing factor RsfS</fullName>
    </recommendedName>
</protein>
<dbReference type="GO" id="GO:0043023">
    <property type="term" value="F:ribosomal large subunit binding"/>
    <property type="evidence" value="ECO:0007669"/>
    <property type="project" value="TreeGrafter"/>
</dbReference>
<dbReference type="GO" id="GO:0017148">
    <property type="term" value="P:negative regulation of translation"/>
    <property type="evidence" value="ECO:0007669"/>
    <property type="project" value="UniProtKB-UniRule"/>
</dbReference>
<keyword evidence="4" id="KW-1185">Reference proteome</keyword>
<dbReference type="GO" id="GO:0090071">
    <property type="term" value="P:negative regulation of ribosome biogenesis"/>
    <property type="evidence" value="ECO:0007669"/>
    <property type="project" value="UniProtKB-UniRule"/>
</dbReference>
<evidence type="ECO:0000256" key="1">
    <source>
        <dbReference type="ARBA" id="ARBA00010574"/>
    </source>
</evidence>
<dbReference type="Gene3D" id="3.30.460.10">
    <property type="entry name" value="Beta Polymerase, domain 2"/>
    <property type="match status" value="1"/>
</dbReference>
<accession>A0A2W7MVF6</accession>
<dbReference type="PANTHER" id="PTHR21043">
    <property type="entry name" value="IOJAP SUPERFAMILY ORTHOLOG"/>
    <property type="match status" value="1"/>
</dbReference>
<dbReference type="HAMAP" id="MF_01477">
    <property type="entry name" value="Iojap_RsfS"/>
    <property type="match status" value="1"/>
</dbReference>
<dbReference type="EMBL" id="QKZK01000036">
    <property type="protein sequence ID" value="PZX11810.1"/>
    <property type="molecule type" value="Genomic_DNA"/>
</dbReference>
<comment type="similarity">
    <text evidence="1 2">Belongs to the Iojap/RsfS family.</text>
</comment>
<comment type="subunit">
    <text evidence="2">Interacts with ribosomal protein uL14 (rplN).</text>
</comment>
<evidence type="ECO:0000256" key="2">
    <source>
        <dbReference type="HAMAP-Rule" id="MF_01477"/>
    </source>
</evidence>
<reference evidence="3 4" key="1">
    <citation type="submission" date="2018-06" db="EMBL/GenBank/DDBJ databases">
        <title>Genomic Encyclopedia of Archaeal and Bacterial Type Strains, Phase II (KMG-II): from individual species to whole genera.</title>
        <authorList>
            <person name="Goeker M."/>
        </authorList>
    </citation>
    <scope>NUCLEOTIDE SEQUENCE [LARGE SCALE GENOMIC DNA]</scope>
    <source>
        <strain evidence="3 4">DSM 6779</strain>
    </source>
</reference>